<evidence type="ECO:0000313" key="2">
    <source>
        <dbReference type="Proteomes" id="UP000199334"/>
    </source>
</evidence>
<dbReference type="EMBL" id="FNIG01000009">
    <property type="protein sequence ID" value="SDN79628.1"/>
    <property type="molecule type" value="Genomic_DNA"/>
</dbReference>
<reference evidence="1 2" key="1">
    <citation type="submission" date="2016-10" db="EMBL/GenBank/DDBJ databases">
        <authorList>
            <person name="de Groot N.N."/>
        </authorList>
    </citation>
    <scope>NUCLEOTIDE SEQUENCE [LARGE SCALE GENOMIC DNA]</scope>
    <source>
        <strain evidence="1 2">CGMCC 1.3442</strain>
    </source>
</reference>
<protein>
    <submittedName>
        <fullName evidence="1">Uncharacterized protein</fullName>
    </submittedName>
</protein>
<keyword evidence="2" id="KW-1185">Reference proteome</keyword>
<proteinExistence type="predicted"/>
<sequence>MYTIIDFEDNISRLGKPLAYTRFENFWVGKEVLSK</sequence>
<gene>
    <name evidence="1" type="ORF">SAMN05216498_3084</name>
</gene>
<name>A0A1H0EBD1_9BACI</name>
<dbReference type="Proteomes" id="UP000199334">
    <property type="component" value="Unassembled WGS sequence"/>
</dbReference>
<organism evidence="1 2">
    <name type="scientific">Tenuibacillus multivorans</name>
    <dbReference type="NCBI Taxonomy" id="237069"/>
    <lineage>
        <taxon>Bacteria</taxon>
        <taxon>Bacillati</taxon>
        <taxon>Bacillota</taxon>
        <taxon>Bacilli</taxon>
        <taxon>Bacillales</taxon>
        <taxon>Bacillaceae</taxon>
        <taxon>Tenuibacillus</taxon>
    </lineage>
</organism>
<dbReference type="AlphaFoldDB" id="A0A1H0EBD1"/>
<accession>A0A1H0EBD1</accession>
<evidence type="ECO:0000313" key="1">
    <source>
        <dbReference type="EMBL" id="SDN79628.1"/>
    </source>
</evidence>